<dbReference type="InterPro" id="IPR052342">
    <property type="entry name" value="MCH/BMMD"/>
</dbReference>
<reference evidence="2" key="1">
    <citation type="submission" date="2012-12" db="EMBL/GenBank/DDBJ databases">
        <authorList>
            <person name="Hill-Cawthorne G."/>
        </authorList>
    </citation>
    <scope>NUCLEOTIDE SEQUENCE</scope>
    <source>
        <strain evidence="2">CMFT201</strain>
    </source>
</reference>
<organism evidence="2">
    <name type="scientific">Staphylococcus aureus</name>
    <dbReference type="NCBI Taxonomy" id="1280"/>
    <lineage>
        <taxon>Bacteria</taxon>
        <taxon>Bacillati</taxon>
        <taxon>Bacillota</taxon>
        <taxon>Bacilli</taxon>
        <taxon>Bacillales</taxon>
        <taxon>Staphylococcaceae</taxon>
        <taxon>Staphylococcus</taxon>
    </lineage>
</organism>
<dbReference type="InterPro" id="IPR002539">
    <property type="entry name" value="MaoC-like_dom"/>
</dbReference>
<gene>
    <name evidence="2" type="primary">ydeM</name>
</gene>
<evidence type="ECO:0000259" key="1">
    <source>
        <dbReference type="Pfam" id="PF01575"/>
    </source>
</evidence>
<accession>M1XK14</accession>
<evidence type="ECO:0000313" key="2">
    <source>
        <dbReference type="EMBL" id="CCP90031.1"/>
    </source>
</evidence>
<dbReference type="EMBL" id="HF569098">
    <property type="protein sequence ID" value="CCP90031.1"/>
    <property type="molecule type" value="Genomic_DNA"/>
</dbReference>
<sequence length="176" mass="20552">MKYDDFIVGETFKTKSLHITEEEIIQFATTFDPQYMHIDKEKAEQSRFKGIIASGMHTLSISFKLWVEEGKYGEEVVAGTQMNNVKFIKPVYPGNTLYVIAEITNKKSIKKENGLVTVSLSTYNENEEIVFKGEVTALSNHRYGLLHCFVIHLYRIFYYRSHIAHHTLYLRFWHCS</sequence>
<dbReference type="AlphaFoldDB" id="M1XK14"/>
<feature type="domain" description="MaoC-like" evidence="1">
    <location>
        <begin position="8"/>
        <end position="122"/>
    </location>
</feature>
<dbReference type="Gene3D" id="3.10.129.10">
    <property type="entry name" value="Hotdog Thioesterase"/>
    <property type="match status" value="1"/>
</dbReference>
<name>M1XK14_STAAU</name>
<dbReference type="PANTHER" id="PTHR43664:SF1">
    <property type="entry name" value="BETA-METHYLMALYL-COA DEHYDRATASE"/>
    <property type="match status" value="1"/>
</dbReference>
<dbReference type="PANTHER" id="PTHR43664">
    <property type="entry name" value="MONOAMINE OXIDASE-RELATED"/>
    <property type="match status" value="1"/>
</dbReference>
<dbReference type="SUPFAM" id="SSF54637">
    <property type="entry name" value="Thioesterase/thiol ester dehydrase-isomerase"/>
    <property type="match status" value="1"/>
</dbReference>
<reference evidence="2" key="2">
    <citation type="journal article" date="2014" name="PLoS ONE">
        <title>Recombinations in Staphylococcal Cassette Chromosome mec Elements Compromise the Molecular Detection of Methicillin Resistance in Staphylococcus aureus.</title>
        <authorList>
            <person name="Hill-Cawthorne G.A."/>
            <person name="Hudson L.O."/>
            <person name="El Ghany M.F."/>
            <person name="Piepenburg O."/>
            <person name="Nair M."/>
            <person name="Dodgson A."/>
            <person name="Forrest M.S."/>
            <person name="Clark T.G."/>
            <person name="Pain A."/>
        </authorList>
    </citation>
    <scope>NUCLEOTIDE SEQUENCE</scope>
    <source>
        <strain evidence="2">CMFT201</strain>
    </source>
</reference>
<proteinExistence type="predicted"/>
<dbReference type="CDD" id="cd03454">
    <property type="entry name" value="YdeM"/>
    <property type="match status" value="1"/>
</dbReference>
<dbReference type="InterPro" id="IPR029069">
    <property type="entry name" value="HotDog_dom_sf"/>
</dbReference>
<protein>
    <submittedName>
        <fullName evidence="2">Uncharacterized protein ydem</fullName>
    </submittedName>
</protein>
<dbReference type="Pfam" id="PF01575">
    <property type="entry name" value="MaoC_dehydratas"/>
    <property type="match status" value="1"/>
</dbReference>